<keyword evidence="4 5" id="KW-0472">Membrane</keyword>
<sequence>MREIMNFKEFLTSKLTIASIIFVIIYQIIMSIVYIPGYQHVTDHVDRTKVALVNQDHSSQGKKIAQGIKTGIEKQHQSPTVKKYGDVDQATKDLRNKKNLMVIKIPANTTKKIMQGERIPLKFITNPYDDETSLRIASEVQSAVVNSLNTELARAGNIQVITKMLLQTQGKQLIQEKMQQVAAQNPSVVANQQARVATQQQITQQVTQGIEKQAEKYVQSNPVQPKTDHISKKGSANLAIIIGVMLISLGCFISVMSAAILMFSQFENALLKGSSRLQAFLMYEGAFVIISVVGPIIGLLIFKQLVHASTAVFFQMYLQNVLMTFISVQFVSLFTFLLGRIGILINLPLALVQTLVSGAIMPVQLLPAPYQFFYYILPLPNSYQANISILSGVNLDKIPGYDFKLIMMGIIVAGLTLIVIYTRKFHNKINENVS</sequence>
<gene>
    <name evidence="7" type="ORF">FC87_GL000416</name>
</gene>
<dbReference type="EMBL" id="AYZI01000002">
    <property type="protein sequence ID" value="KRM92286.1"/>
    <property type="molecule type" value="Genomic_DNA"/>
</dbReference>
<proteinExistence type="predicted"/>
<dbReference type="GO" id="GO:0016020">
    <property type="term" value="C:membrane"/>
    <property type="evidence" value="ECO:0007669"/>
    <property type="project" value="UniProtKB-SubCell"/>
</dbReference>
<organism evidence="7 8">
    <name type="scientific">Fructilactobacillus florum DSM 22689 = JCM 16035</name>
    <dbReference type="NCBI Taxonomy" id="1423745"/>
    <lineage>
        <taxon>Bacteria</taxon>
        <taxon>Bacillati</taxon>
        <taxon>Bacillota</taxon>
        <taxon>Bacilli</taxon>
        <taxon>Lactobacillales</taxon>
        <taxon>Lactobacillaceae</taxon>
        <taxon>Fructilactobacillus</taxon>
    </lineage>
</organism>
<dbReference type="PATRIC" id="fig|1423745.4.peg.442"/>
<comment type="subcellular location">
    <subcellularLocation>
        <location evidence="1">Membrane</location>
        <topology evidence="1">Multi-pass membrane protein</topology>
    </subcellularLocation>
</comment>
<accession>A0A0R2CL07</accession>
<keyword evidence="3 5" id="KW-1133">Transmembrane helix</keyword>
<dbReference type="Gene3D" id="3.40.1710.10">
    <property type="entry name" value="abc type-2 transporter like domain"/>
    <property type="match status" value="1"/>
</dbReference>
<feature type="transmembrane region" description="Helical" evidence="5">
    <location>
        <begin position="314"/>
        <end position="337"/>
    </location>
</feature>
<feature type="transmembrane region" description="Helical" evidence="5">
    <location>
        <begin position="236"/>
        <end position="260"/>
    </location>
</feature>
<keyword evidence="2 5" id="KW-0812">Transmembrane</keyword>
<dbReference type="STRING" id="1423745.GCA_001311215_01026"/>
<comment type="caution">
    <text evidence="7">The sequence shown here is derived from an EMBL/GenBank/DDBJ whole genome shotgun (WGS) entry which is preliminary data.</text>
</comment>
<dbReference type="GO" id="GO:0140359">
    <property type="term" value="F:ABC-type transporter activity"/>
    <property type="evidence" value="ECO:0007669"/>
    <property type="project" value="InterPro"/>
</dbReference>
<evidence type="ECO:0000313" key="7">
    <source>
        <dbReference type="EMBL" id="KRM92286.1"/>
    </source>
</evidence>
<dbReference type="PANTHER" id="PTHR43077">
    <property type="entry name" value="TRANSPORT PERMEASE YVFS-RELATED"/>
    <property type="match status" value="1"/>
</dbReference>
<evidence type="ECO:0000259" key="6">
    <source>
        <dbReference type="Pfam" id="PF12698"/>
    </source>
</evidence>
<evidence type="ECO:0000313" key="8">
    <source>
        <dbReference type="Proteomes" id="UP000051586"/>
    </source>
</evidence>
<evidence type="ECO:0000256" key="1">
    <source>
        <dbReference type="ARBA" id="ARBA00004141"/>
    </source>
</evidence>
<feature type="transmembrane region" description="Helical" evidence="5">
    <location>
        <begin position="15"/>
        <end position="35"/>
    </location>
</feature>
<evidence type="ECO:0000256" key="5">
    <source>
        <dbReference type="SAM" id="Phobius"/>
    </source>
</evidence>
<evidence type="ECO:0000256" key="3">
    <source>
        <dbReference type="ARBA" id="ARBA00022989"/>
    </source>
</evidence>
<dbReference type="Pfam" id="PF12698">
    <property type="entry name" value="ABC2_membrane_3"/>
    <property type="match status" value="1"/>
</dbReference>
<dbReference type="InterPro" id="IPR013525">
    <property type="entry name" value="ABC2_TM"/>
</dbReference>
<dbReference type="Proteomes" id="UP000051586">
    <property type="component" value="Unassembled WGS sequence"/>
</dbReference>
<dbReference type="AlphaFoldDB" id="A0A0R2CL07"/>
<feature type="transmembrane region" description="Helical" evidence="5">
    <location>
        <begin position="280"/>
        <end position="302"/>
    </location>
</feature>
<protein>
    <recommendedName>
        <fullName evidence="6">ABC-2 type transporter transmembrane domain-containing protein</fullName>
    </recommendedName>
</protein>
<reference evidence="7 8" key="1">
    <citation type="journal article" date="2015" name="Genome Announc.">
        <title>Expanding the biotechnology potential of lactobacilli through comparative genomics of 213 strains and associated genera.</title>
        <authorList>
            <person name="Sun Z."/>
            <person name="Harris H.M."/>
            <person name="McCann A."/>
            <person name="Guo C."/>
            <person name="Argimon S."/>
            <person name="Zhang W."/>
            <person name="Yang X."/>
            <person name="Jeffery I.B."/>
            <person name="Cooney J.C."/>
            <person name="Kagawa T.F."/>
            <person name="Liu W."/>
            <person name="Song Y."/>
            <person name="Salvetti E."/>
            <person name="Wrobel A."/>
            <person name="Rasinkangas P."/>
            <person name="Parkhill J."/>
            <person name="Rea M.C."/>
            <person name="O'Sullivan O."/>
            <person name="Ritari J."/>
            <person name="Douillard F.P."/>
            <person name="Paul Ross R."/>
            <person name="Yang R."/>
            <person name="Briner A.E."/>
            <person name="Felis G.E."/>
            <person name="de Vos W.M."/>
            <person name="Barrangou R."/>
            <person name="Klaenhammer T.R."/>
            <person name="Caufield P.W."/>
            <person name="Cui Y."/>
            <person name="Zhang H."/>
            <person name="O'Toole P.W."/>
        </authorList>
    </citation>
    <scope>NUCLEOTIDE SEQUENCE [LARGE SCALE GENOMIC DNA]</scope>
    <source>
        <strain evidence="7 8">DSM 22689</strain>
    </source>
</reference>
<feature type="transmembrane region" description="Helical" evidence="5">
    <location>
        <begin position="405"/>
        <end position="422"/>
    </location>
</feature>
<dbReference type="PANTHER" id="PTHR43077:SF5">
    <property type="entry name" value="PHAGE INFECTION PROTEIN"/>
    <property type="match status" value="1"/>
</dbReference>
<dbReference type="InterPro" id="IPR051328">
    <property type="entry name" value="T7SS_ABC-Transporter"/>
</dbReference>
<feature type="domain" description="ABC-2 type transporter transmembrane" evidence="6">
    <location>
        <begin position="20"/>
        <end position="420"/>
    </location>
</feature>
<evidence type="ECO:0000256" key="4">
    <source>
        <dbReference type="ARBA" id="ARBA00023136"/>
    </source>
</evidence>
<evidence type="ECO:0000256" key="2">
    <source>
        <dbReference type="ARBA" id="ARBA00022692"/>
    </source>
</evidence>
<name>A0A0R2CL07_9LACO</name>